<gene>
    <name evidence="1" type="ORF">V8G58_06840</name>
</gene>
<dbReference type="SUPFAM" id="SSF51905">
    <property type="entry name" value="FAD/NAD(P)-binding domain"/>
    <property type="match status" value="1"/>
</dbReference>
<keyword evidence="2" id="KW-1185">Reference proteome</keyword>
<dbReference type="Proteomes" id="UP001610100">
    <property type="component" value="Unassembled WGS sequence"/>
</dbReference>
<dbReference type="InterPro" id="IPR036188">
    <property type="entry name" value="FAD/NAD-bd_sf"/>
</dbReference>
<proteinExistence type="predicted"/>
<dbReference type="Pfam" id="PF05834">
    <property type="entry name" value="Lycopene_cycl"/>
    <property type="match status" value="1"/>
</dbReference>
<name>A0ABW7MXV0_9FLAO</name>
<organism evidence="1 2">
    <name type="scientific">Gaetbulibacter aestuarii</name>
    <dbReference type="NCBI Taxonomy" id="1502358"/>
    <lineage>
        <taxon>Bacteria</taxon>
        <taxon>Pseudomonadati</taxon>
        <taxon>Bacteroidota</taxon>
        <taxon>Flavobacteriia</taxon>
        <taxon>Flavobacteriales</taxon>
        <taxon>Flavobacteriaceae</taxon>
        <taxon>Gaetbulibacter</taxon>
    </lineage>
</organism>
<sequence>MVGNNHFDYIIIGNGLAGLQLALAFSKDPFFSKKSIGLIDPSKKDTNDKTWSFWETGTSVWDVLSYQSWNKAVVFACDEKINLDLNPYNYKSIRSLDFYNYSKEVLEEHSNIQFILDEVTSVFEEADLVKIKGKSNNYSADLVFDSRIPEAFLQNKKDIPEVMQHFKGYVIKTNQPVFDKGQLTMMDYRLKDGEQTTFTYVLPYSEQEALVEFTYFTEHLVEEAVYDSFITNYITNYLKIENYTIVETETGKIPMSTFPFEKFNTRKVIKIGTAGGWVKPSSGYSFKHTEKKVQQIISNLKNGKPTALNLFRKRYRFYDKVFLRVLKDDNAKGEWIFKQFYAKNKTVHMFRFLDEESTLMEDMNIILSLISWPFIKAFFKTLFQ</sequence>
<evidence type="ECO:0000313" key="1">
    <source>
        <dbReference type="EMBL" id="MFH6771649.1"/>
    </source>
</evidence>
<dbReference type="RefSeq" id="WP_344740753.1">
    <property type="nucleotide sequence ID" value="NZ_BAABAY010000001.1"/>
</dbReference>
<evidence type="ECO:0000313" key="2">
    <source>
        <dbReference type="Proteomes" id="UP001610100"/>
    </source>
</evidence>
<protein>
    <submittedName>
        <fullName evidence="1">Lycopene cyclase family protein</fullName>
    </submittedName>
</protein>
<dbReference type="Gene3D" id="3.50.50.60">
    <property type="entry name" value="FAD/NAD(P)-binding domain"/>
    <property type="match status" value="1"/>
</dbReference>
<accession>A0ABW7MXV0</accession>
<reference evidence="1 2" key="1">
    <citation type="submission" date="2024-02" db="EMBL/GenBank/DDBJ databases">
        <title>A Gaetbulibacter species isolated from tidal flats and genomic insights of their niches.</title>
        <authorList>
            <person name="Ye Y."/>
        </authorList>
    </citation>
    <scope>NUCLEOTIDE SEQUENCE [LARGE SCALE GENOMIC DNA]</scope>
    <source>
        <strain evidence="1 2">KYW382</strain>
    </source>
</reference>
<dbReference type="EMBL" id="JBAWKB010000001">
    <property type="protein sequence ID" value="MFH6771649.1"/>
    <property type="molecule type" value="Genomic_DNA"/>
</dbReference>
<comment type="caution">
    <text evidence="1">The sequence shown here is derived from an EMBL/GenBank/DDBJ whole genome shotgun (WGS) entry which is preliminary data.</text>
</comment>